<sequence length="431" mass="46065">MKWRLAALLWAGASVATAANGFGRAEFADRRDPPPYTALNAAQREAYELGHAIFNTQWVIAGTPRAGRRDGLGPLFNAATCDGCHNEGARAQGASGDEPAPIGLVVQLGSPTAQFDVGDPVYGHVLNTSAIEGYAPEARVRMRYIERAGRYADGAAWTLRAPRIEIDALAHGALARDTLIKPRLASALFGAGLLQAVPDAAIVEIARRQAGIDGQVAWREVNGLQRAGRFGWQADAVSIEAQTARAFSREMGLGSTPIPHDDCTAAQGECRKAADGGKPEATDEFLAALVSFQQWLAVPAASASQPQDGAALFVATGCAACHRPQLPVENIVGAEMIAPYTDLLLHDLGAGLADRTLSGKPVTSRWRTAPLWGLNHVRRSGRAWALLHDGRARSVEEAVLWHDGEAAAARRRFEKLDASRRQRLSSWVEGL</sequence>
<comment type="caution">
    <text evidence="8">The sequence shown here is derived from an EMBL/GenBank/DDBJ whole genome shotgun (WGS) entry which is preliminary data.</text>
</comment>
<evidence type="ECO:0000259" key="6">
    <source>
        <dbReference type="PROSITE" id="PS51007"/>
    </source>
</evidence>
<feature type="domain" description="Cytochrome c" evidence="6">
    <location>
        <begin position="304"/>
        <end position="431"/>
    </location>
</feature>
<dbReference type="EMBL" id="AKGD01000001">
    <property type="protein sequence ID" value="EIT70155.1"/>
    <property type="molecule type" value="Genomic_DNA"/>
</dbReference>
<evidence type="ECO:0000256" key="2">
    <source>
        <dbReference type="ARBA" id="ARBA00022723"/>
    </source>
</evidence>
<dbReference type="GO" id="GO:0004130">
    <property type="term" value="F:cytochrome-c peroxidase activity"/>
    <property type="evidence" value="ECO:0007669"/>
    <property type="project" value="TreeGrafter"/>
</dbReference>
<keyword evidence="1 4" id="KW-0349">Heme</keyword>
<keyword evidence="3 4" id="KW-0408">Iron</keyword>
<reference evidence="8" key="2">
    <citation type="submission" date="2012-05" db="EMBL/GenBank/DDBJ databases">
        <authorList>
            <person name="Park J.-H."/>
            <person name="Zylstra G.J."/>
            <person name="Chae J.-C."/>
        </authorList>
    </citation>
    <scope>NUCLEOTIDE SEQUENCE</scope>
    <source>
        <strain evidence="8">AP103</strain>
    </source>
</reference>
<dbReference type="PATRIC" id="fig|1172194.4.peg.103"/>
<dbReference type="RefSeq" id="WP_007183251.1">
    <property type="nucleotide sequence ID" value="NZ_AKGD01000001.1"/>
</dbReference>
<evidence type="ECO:0000256" key="3">
    <source>
        <dbReference type="ARBA" id="ARBA00023004"/>
    </source>
</evidence>
<dbReference type="STRING" id="1172194.WQQ_01050"/>
<feature type="chain" id="PRO_5007674532" description="Cytochrome c domain-containing protein" evidence="5">
    <location>
        <begin position="19"/>
        <end position="431"/>
    </location>
</feature>
<dbReference type="SUPFAM" id="SSF46626">
    <property type="entry name" value="Cytochrome c"/>
    <property type="match status" value="1"/>
</dbReference>
<dbReference type="PANTHER" id="PTHR30600">
    <property type="entry name" value="CYTOCHROME C PEROXIDASE-RELATED"/>
    <property type="match status" value="1"/>
</dbReference>
<dbReference type="PANTHER" id="PTHR30600:SF4">
    <property type="entry name" value="CYTOCHROME C DOMAIN-CONTAINING PROTEIN"/>
    <property type="match status" value="1"/>
</dbReference>
<dbReference type="GO" id="GO:0009055">
    <property type="term" value="F:electron transfer activity"/>
    <property type="evidence" value="ECO:0007669"/>
    <property type="project" value="InterPro"/>
</dbReference>
<dbReference type="Pfam" id="PF06537">
    <property type="entry name" value="DHOR"/>
    <property type="match status" value="1"/>
</dbReference>
<protein>
    <recommendedName>
        <fullName evidence="6">Cytochrome c domain-containing protein</fullName>
    </recommendedName>
</protein>
<dbReference type="PROSITE" id="PS51007">
    <property type="entry name" value="CYTC"/>
    <property type="match status" value="1"/>
</dbReference>
<evidence type="ECO:0000313" key="8">
    <source>
        <dbReference type="EMBL" id="EIT70155.1"/>
    </source>
</evidence>
<dbReference type="InterPro" id="IPR009056">
    <property type="entry name" value="Cyt_c-like_dom"/>
</dbReference>
<name>I8T881_9GAMM</name>
<keyword evidence="2 4" id="KW-0479">Metal-binding</keyword>
<dbReference type="GO" id="GO:0046872">
    <property type="term" value="F:metal ion binding"/>
    <property type="evidence" value="ECO:0007669"/>
    <property type="project" value="UniProtKB-KW"/>
</dbReference>
<proteinExistence type="predicted"/>
<dbReference type="InterPro" id="IPR036909">
    <property type="entry name" value="Cyt_c-like_dom_sf"/>
</dbReference>
<feature type="signal peptide" evidence="5">
    <location>
        <begin position="1"/>
        <end position="18"/>
    </location>
</feature>
<keyword evidence="9" id="KW-1185">Reference proteome</keyword>
<dbReference type="Proteomes" id="UP000003704">
    <property type="component" value="Unassembled WGS sequence"/>
</dbReference>
<dbReference type="GO" id="GO:0020037">
    <property type="term" value="F:heme binding"/>
    <property type="evidence" value="ECO:0007669"/>
    <property type="project" value="InterPro"/>
</dbReference>
<gene>
    <name evidence="7" type="ORF">WQQ_01050</name>
    <name evidence="8" type="ORF">WQQ_02920</name>
</gene>
<evidence type="ECO:0000313" key="7">
    <source>
        <dbReference type="EMBL" id="EIT69968.1"/>
    </source>
</evidence>
<evidence type="ECO:0000256" key="5">
    <source>
        <dbReference type="SAM" id="SignalP"/>
    </source>
</evidence>
<dbReference type="InterPro" id="IPR010538">
    <property type="entry name" value="DHOR"/>
</dbReference>
<accession>I8T881</accession>
<evidence type="ECO:0000256" key="4">
    <source>
        <dbReference type="PROSITE-ProRule" id="PRU00433"/>
    </source>
</evidence>
<dbReference type="Gene3D" id="1.10.760.10">
    <property type="entry name" value="Cytochrome c-like domain"/>
    <property type="match status" value="1"/>
</dbReference>
<keyword evidence="5" id="KW-0732">Signal</keyword>
<evidence type="ECO:0000256" key="1">
    <source>
        <dbReference type="ARBA" id="ARBA00022617"/>
    </source>
</evidence>
<dbReference type="InterPro" id="IPR051395">
    <property type="entry name" value="Cytochrome_c_Peroxidase/MauG"/>
</dbReference>
<dbReference type="AlphaFoldDB" id="I8T881"/>
<evidence type="ECO:0000313" key="9">
    <source>
        <dbReference type="Proteomes" id="UP000003704"/>
    </source>
</evidence>
<organism evidence="8 9">
    <name type="scientific">Hydrocarboniphaga effusa AP103</name>
    <dbReference type="NCBI Taxonomy" id="1172194"/>
    <lineage>
        <taxon>Bacteria</taxon>
        <taxon>Pseudomonadati</taxon>
        <taxon>Pseudomonadota</taxon>
        <taxon>Gammaproteobacteria</taxon>
        <taxon>Nevskiales</taxon>
        <taxon>Nevskiaceae</taxon>
        <taxon>Hydrocarboniphaga</taxon>
    </lineage>
</organism>
<reference evidence="8 9" key="1">
    <citation type="journal article" date="2012" name="J. Bacteriol.">
        <title>Genome Sequence of n-Alkane-Degrading Hydrocarboniphaga effusa Strain AP103T (ATCC BAA-332T).</title>
        <authorList>
            <person name="Chang H.K."/>
            <person name="Zylstra G.J."/>
            <person name="Chae J.C."/>
        </authorList>
    </citation>
    <scope>NUCLEOTIDE SEQUENCE [LARGE SCALE GENOMIC DNA]</scope>
    <source>
        <strain evidence="8 9">AP103</strain>
    </source>
</reference>
<dbReference type="EMBL" id="AKGD01000001">
    <property type="protein sequence ID" value="EIT69968.1"/>
    <property type="molecule type" value="Genomic_DNA"/>
</dbReference>